<keyword evidence="1" id="KW-0472">Membrane</keyword>
<gene>
    <name evidence="2" type="ORF">CBP51_20335</name>
</gene>
<keyword evidence="1" id="KW-1133">Transmembrane helix</keyword>
<dbReference type="AlphaFoldDB" id="A0A266Q1L3"/>
<feature type="transmembrane region" description="Helical" evidence="1">
    <location>
        <begin position="44"/>
        <end position="63"/>
    </location>
</feature>
<evidence type="ECO:0000256" key="1">
    <source>
        <dbReference type="SAM" id="Phobius"/>
    </source>
</evidence>
<proteinExistence type="predicted"/>
<keyword evidence="3" id="KW-1185">Reference proteome</keyword>
<accession>A0A266Q1L3</accession>
<reference evidence="3" key="1">
    <citation type="submission" date="2017-05" db="EMBL/GenBank/DDBJ databases">
        <authorList>
            <person name="Barney B.M."/>
        </authorList>
    </citation>
    <scope>NUCLEOTIDE SEQUENCE [LARGE SCALE GENOMIC DNA]</scope>
    <source>
        <strain evidence="3">PSBB022</strain>
    </source>
</reference>
<organism evidence="2 3">
    <name type="scientific">Cellvibrio mixtus</name>
    <dbReference type="NCBI Taxonomy" id="39650"/>
    <lineage>
        <taxon>Bacteria</taxon>
        <taxon>Pseudomonadati</taxon>
        <taxon>Pseudomonadota</taxon>
        <taxon>Gammaproteobacteria</taxon>
        <taxon>Cellvibrionales</taxon>
        <taxon>Cellvibrionaceae</taxon>
        <taxon>Cellvibrio</taxon>
    </lineage>
</organism>
<comment type="caution">
    <text evidence="2">The sequence shown here is derived from an EMBL/GenBank/DDBJ whole genome shotgun (WGS) entry which is preliminary data.</text>
</comment>
<name>A0A266Q1L3_9GAMM</name>
<sequence length="99" mass="11150">MTNKELKFVASLKRSLKINVYVYAAVAITALCNSYFQFMPELNTVYSLALGIIFCFVSLSNYLGDTQLHKCSEIIDGLINKDPELIKRLNEIKDGKPTV</sequence>
<dbReference type="EMBL" id="NHNI01000004">
    <property type="protein sequence ID" value="OZY83740.1"/>
    <property type="molecule type" value="Genomic_DNA"/>
</dbReference>
<feature type="transmembrane region" description="Helical" evidence="1">
    <location>
        <begin position="20"/>
        <end position="38"/>
    </location>
</feature>
<dbReference type="Proteomes" id="UP000216101">
    <property type="component" value="Unassembled WGS sequence"/>
</dbReference>
<evidence type="ECO:0000313" key="3">
    <source>
        <dbReference type="Proteomes" id="UP000216101"/>
    </source>
</evidence>
<keyword evidence="1" id="KW-0812">Transmembrane</keyword>
<dbReference type="RefSeq" id="WP_094986358.1">
    <property type="nucleotide sequence ID" value="NZ_NHNI01000004.1"/>
</dbReference>
<evidence type="ECO:0000313" key="2">
    <source>
        <dbReference type="EMBL" id="OZY83740.1"/>
    </source>
</evidence>
<protein>
    <submittedName>
        <fullName evidence="2">Uncharacterized protein</fullName>
    </submittedName>
</protein>